<dbReference type="PANTHER" id="PTHR12151:SF25">
    <property type="entry name" value="LINALOOL DEHYDRATASE_ISOMERASE DOMAIN-CONTAINING PROTEIN"/>
    <property type="match status" value="1"/>
</dbReference>
<dbReference type="PANTHER" id="PTHR12151">
    <property type="entry name" value="ELECTRON TRANSPORT PROTIN SCO1/SENC FAMILY MEMBER"/>
    <property type="match status" value="1"/>
</dbReference>
<keyword evidence="2" id="KW-0732">Signal</keyword>
<dbReference type="Gene3D" id="3.40.30.10">
    <property type="entry name" value="Glutaredoxin"/>
    <property type="match status" value="1"/>
</dbReference>
<dbReference type="RefSeq" id="WP_251875754.1">
    <property type="nucleotide sequence ID" value="NZ_CP082275.1"/>
</dbReference>
<evidence type="ECO:0000313" key="4">
    <source>
        <dbReference type="Proteomes" id="UP001056255"/>
    </source>
</evidence>
<name>A0ABY4WS95_9GAMM</name>
<feature type="chain" id="PRO_5046250237" evidence="2">
    <location>
        <begin position="24"/>
        <end position="211"/>
    </location>
</feature>
<organism evidence="3 4">
    <name type="scientific">Grimontia kaedaensis</name>
    <dbReference type="NCBI Taxonomy" id="2872157"/>
    <lineage>
        <taxon>Bacteria</taxon>
        <taxon>Pseudomonadati</taxon>
        <taxon>Pseudomonadota</taxon>
        <taxon>Gammaproteobacteria</taxon>
        <taxon>Vibrionales</taxon>
        <taxon>Vibrionaceae</taxon>
        <taxon>Grimontia</taxon>
    </lineage>
</organism>
<reference evidence="3" key="1">
    <citation type="submission" date="2021-08" db="EMBL/GenBank/DDBJ databases">
        <authorList>
            <person name="Sakaguchi M."/>
            <person name="Kikuchi T."/>
            <person name="Urbanczyk H."/>
        </authorList>
    </citation>
    <scope>NUCLEOTIDE SEQUENCE</scope>
    <source>
        <strain evidence="3">020920N</strain>
    </source>
</reference>
<protein>
    <submittedName>
        <fullName evidence="3">SCO family protein</fullName>
    </submittedName>
</protein>
<evidence type="ECO:0000256" key="1">
    <source>
        <dbReference type="ARBA" id="ARBA00010996"/>
    </source>
</evidence>
<evidence type="ECO:0000256" key="2">
    <source>
        <dbReference type="SAM" id="SignalP"/>
    </source>
</evidence>
<dbReference type="Proteomes" id="UP001056255">
    <property type="component" value="Chromosome I"/>
</dbReference>
<dbReference type="EMBL" id="CP082275">
    <property type="protein sequence ID" value="USH01444.1"/>
    <property type="molecule type" value="Genomic_DNA"/>
</dbReference>
<proteinExistence type="inferred from homology"/>
<gene>
    <name evidence="3" type="ORF">K6Q96_11025</name>
</gene>
<dbReference type="SUPFAM" id="SSF52833">
    <property type="entry name" value="Thioredoxin-like"/>
    <property type="match status" value="1"/>
</dbReference>
<keyword evidence="4" id="KW-1185">Reference proteome</keyword>
<feature type="signal peptide" evidence="2">
    <location>
        <begin position="1"/>
        <end position="23"/>
    </location>
</feature>
<sequence length="211" mass="23535">MKRLKHFALILTLTLLAPLPLQGAPIDPVTKMPKAIDPLLFAKELAGIKFVDQTGEVVSTGDFRGKIVLLNFMYTTCKTVCPMQTQYMKTIRREIPAAARSDFVMLSVSLLPEQETPDVLSDYTRKMNIDAENWRFLTGTSQSIAKAAGMFGIQSQTSKANELEHTAKFFLFDGEGVIIQRYANQVAVIERVVNDVSSLHQISLDRIAARQ</sequence>
<comment type="similarity">
    <text evidence="1">Belongs to the SCO1/2 family.</text>
</comment>
<accession>A0ABY4WS95</accession>
<dbReference type="CDD" id="cd02968">
    <property type="entry name" value="SCO"/>
    <property type="match status" value="1"/>
</dbReference>
<evidence type="ECO:0000313" key="3">
    <source>
        <dbReference type="EMBL" id="USH01444.1"/>
    </source>
</evidence>
<dbReference type="InterPro" id="IPR003782">
    <property type="entry name" value="SCO1/SenC"/>
</dbReference>
<dbReference type="Pfam" id="PF02630">
    <property type="entry name" value="SCO1-SenC"/>
    <property type="match status" value="1"/>
</dbReference>
<dbReference type="InterPro" id="IPR036249">
    <property type="entry name" value="Thioredoxin-like_sf"/>
</dbReference>